<dbReference type="GO" id="GO:0005506">
    <property type="term" value="F:iron ion binding"/>
    <property type="evidence" value="ECO:0007669"/>
    <property type="project" value="InterPro"/>
</dbReference>
<proteinExistence type="predicted"/>
<name>A0AAV9ILT7_9RHOD</name>
<dbReference type="Pfam" id="PF13225">
    <property type="entry name" value="D27-like_C"/>
    <property type="match status" value="1"/>
</dbReference>
<evidence type="ECO:0000313" key="3">
    <source>
        <dbReference type="Proteomes" id="UP001300502"/>
    </source>
</evidence>
<feature type="domain" description="Beta-carotene isomerase D27-like C-terminal" evidence="1">
    <location>
        <begin position="132"/>
        <end position="211"/>
    </location>
</feature>
<dbReference type="EMBL" id="JANCYU010000062">
    <property type="protein sequence ID" value="KAK4528257.1"/>
    <property type="molecule type" value="Genomic_DNA"/>
</dbReference>
<dbReference type="PANTHER" id="PTHR33591">
    <property type="entry name" value="BETA-CAROTENE ISOMERASE D27"/>
    <property type="match status" value="1"/>
</dbReference>
<keyword evidence="3" id="KW-1185">Reference proteome</keyword>
<comment type="caution">
    <text evidence="2">The sequence shown here is derived from an EMBL/GenBank/DDBJ whole genome shotgun (WGS) entry which is preliminary data.</text>
</comment>
<dbReference type="AlphaFoldDB" id="A0AAV9ILT7"/>
<organism evidence="2 3">
    <name type="scientific">Galdieria yellowstonensis</name>
    <dbReference type="NCBI Taxonomy" id="3028027"/>
    <lineage>
        <taxon>Eukaryota</taxon>
        <taxon>Rhodophyta</taxon>
        <taxon>Bangiophyceae</taxon>
        <taxon>Galdieriales</taxon>
        <taxon>Galdieriaceae</taxon>
        <taxon>Galdieria</taxon>
    </lineage>
</organism>
<dbReference type="InterPro" id="IPR025114">
    <property type="entry name" value="D27-like_C"/>
</dbReference>
<evidence type="ECO:0000259" key="1">
    <source>
        <dbReference type="Pfam" id="PF13225"/>
    </source>
</evidence>
<reference evidence="2 3" key="1">
    <citation type="submission" date="2022-07" db="EMBL/GenBank/DDBJ databases">
        <title>Genome-wide signatures of adaptation to extreme environments.</title>
        <authorList>
            <person name="Cho C.H."/>
            <person name="Yoon H.S."/>
        </authorList>
    </citation>
    <scope>NUCLEOTIDE SEQUENCE [LARGE SCALE GENOMIC DNA]</scope>
    <source>
        <strain evidence="2 3">108.79 E11</strain>
    </source>
</reference>
<dbReference type="InterPro" id="IPR038938">
    <property type="entry name" value="D27-like"/>
</dbReference>
<dbReference type="Proteomes" id="UP001300502">
    <property type="component" value="Unassembled WGS sequence"/>
</dbReference>
<sequence>MALGFLFPWSMATSRFRKNRSSRKVQPSPKIYSKYADDGIFSSAAIHLFRKAIEKETHQMSKQKGYDGLVEDCRYLQKHRNPEEQRAAVYRVISSLFCAPTGVQLFRSLLATMPVTWAFHLSALFTQIFFQWLVGPCQAHTIENERLKRGIFIPKCRFLEESQCKGMCVNMCKIPTQQFFNNTLGFPFTMEPNYETGSCQITFGKTPLPLEQDAAVHIKCSGKCSSKKSIGYKFPTHDCRNVNSPLETRMDTE</sequence>
<dbReference type="PANTHER" id="PTHR33591:SF2">
    <property type="entry name" value="BETA-CAROTENE ISOMERASE D27"/>
    <property type="match status" value="1"/>
</dbReference>
<accession>A0AAV9ILT7</accession>
<protein>
    <recommendedName>
        <fullName evidence="1">Beta-carotene isomerase D27-like C-terminal domain-containing protein</fullName>
    </recommendedName>
</protein>
<gene>
    <name evidence="2" type="ORF">GAYE_SCF54G6193</name>
</gene>
<evidence type="ECO:0000313" key="2">
    <source>
        <dbReference type="EMBL" id="KAK4528257.1"/>
    </source>
</evidence>